<keyword evidence="6" id="KW-1003">Cell membrane</keyword>
<keyword evidence="5 6" id="KW-0472">Membrane</keyword>
<feature type="transmembrane region" description="Helical" evidence="6">
    <location>
        <begin position="71"/>
        <end position="90"/>
    </location>
</feature>
<feature type="transmembrane region" description="Helical" evidence="6">
    <location>
        <begin position="96"/>
        <end position="112"/>
    </location>
</feature>
<dbReference type="RefSeq" id="WP_132025927.1">
    <property type="nucleotide sequence ID" value="NZ_CP068564.1"/>
</dbReference>
<dbReference type="EMBL" id="SMAE01000002">
    <property type="protein sequence ID" value="TCS91235.1"/>
    <property type="molecule type" value="Genomic_DNA"/>
</dbReference>
<evidence type="ECO:0000256" key="1">
    <source>
        <dbReference type="ARBA" id="ARBA00004141"/>
    </source>
</evidence>
<evidence type="ECO:0000256" key="3">
    <source>
        <dbReference type="ARBA" id="ARBA00022692"/>
    </source>
</evidence>
<dbReference type="PANTHER" id="PTHR43701:SF2">
    <property type="entry name" value="MEMBRANE TRANSPORTER PROTEIN YJNA-RELATED"/>
    <property type="match status" value="1"/>
</dbReference>
<protein>
    <recommendedName>
        <fullName evidence="6">Probable membrane transporter protein</fullName>
    </recommendedName>
</protein>
<accession>A0A4R3L038</accession>
<evidence type="ECO:0000256" key="2">
    <source>
        <dbReference type="ARBA" id="ARBA00009142"/>
    </source>
</evidence>
<reference evidence="7 8" key="1">
    <citation type="submission" date="2019-03" db="EMBL/GenBank/DDBJ databases">
        <title>Genomic Encyclopedia of Type Strains, Phase IV (KMG-IV): sequencing the most valuable type-strain genomes for metagenomic binning, comparative biology and taxonomic classification.</title>
        <authorList>
            <person name="Goeker M."/>
        </authorList>
    </citation>
    <scope>NUCLEOTIDE SEQUENCE [LARGE SCALE GENOMIC DNA]</scope>
    <source>
        <strain evidence="7 8">DSM 26752</strain>
    </source>
</reference>
<dbReference type="InterPro" id="IPR051598">
    <property type="entry name" value="TSUP/Inactive_protease-like"/>
</dbReference>
<dbReference type="PANTHER" id="PTHR43701">
    <property type="entry name" value="MEMBRANE TRANSPORTER PROTEIN MJ0441-RELATED"/>
    <property type="match status" value="1"/>
</dbReference>
<sequence>MKLFIIGFLSGIISGMGIGGGTILIPSLVFFTNLTQQQAQGINLIVFIPISFIALIIHYKEKNIEFKHAKWIILGGIFGAVIGSFIAININSNNLKKYFGIFLLFIGIYELFKK</sequence>
<evidence type="ECO:0000256" key="6">
    <source>
        <dbReference type="RuleBase" id="RU363041"/>
    </source>
</evidence>
<dbReference type="OrthoDB" id="25340at2"/>
<dbReference type="GO" id="GO:0005886">
    <property type="term" value="C:plasma membrane"/>
    <property type="evidence" value="ECO:0007669"/>
    <property type="project" value="UniProtKB-SubCell"/>
</dbReference>
<evidence type="ECO:0000256" key="5">
    <source>
        <dbReference type="ARBA" id="ARBA00023136"/>
    </source>
</evidence>
<proteinExistence type="inferred from homology"/>
<evidence type="ECO:0000313" key="8">
    <source>
        <dbReference type="Proteomes" id="UP000294567"/>
    </source>
</evidence>
<dbReference type="InterPro" id="IPR002781">
    <property type="entry name" value="TM_pro_TauE-like"/>
</dbReference>
<keyword evidence="8" id="KW-1185">Reference proteome</keyword>
<comment type="subcellular location">
    <subcellularLocation>
        <location evidence="6">Cell membrane</location>
        <topology evidence="6">Multi-pass membrane protein</topology>
    </subcellularLocation>
    <subcellularLocation>
        <location evidence="1">Membrane</location>
        <topology evidence="1">Multi-pass membrane protein</topology>
    </subcellularLocation>
</comment>
<evidence type="ECO:0000256" key="4">
    <source>
        <dbReference type="ARBA" id="ARBA00022989"/>
    </source>
</evidence>
<gene>
    <name evidence="7" type="ORF">EDD65_102167</name>
</gene>
<comment type="similarity">
    <text evidence="2 6">Belongs to the 4-toluene sulfonate uptake permease (TSUP) (TC 2.A.102) family.</text>
</comment>
<keyword evidence="4 6" id="KW-1133">Transmembrane helix</keyword>
<evidence type="ECO:0000313" key="7">
    <source>
        <dbReference type="EMBL" id="TCS91235.1"/>
    </source>
</evidence>
<feature type="transmembrane region" description="Helical" evidence="6">
    <location>
        <begin position="41"/>
        <end position="59"/>
    </location>
</feature>
<comment type="caution">
    <text evidence="7">The sequence shown here is derived from an EMBL/GenBank/DDBJ whole genome shotgun (WGS) entry which is preliminary data.</text>
</comment>
<name>A0A4R3L038_9FIRM</name>
<dbReference type="AlphaFoldDB" id="A0A4R3L038"/>
<dbReference type="Proteomes" id="UP000294567">
    <property type="component" value="Unassembled WGS sequence"/>
</dbReference>
<dbReference type="Pfam" id="PF01925">
    <property type="entry name" value="TauE"/>
    <property type="match status" value="1"/>
</dbReference>
<keyword evidence="3 6" id="KW-0812">Transmembrane</keyword>
<organism evidence="7 8">
    <name type="scientific">Keratinibaculum paraultunense</name>
    <dbReference type="NCBI Taxonomy" id="1278232"/>
    <lineage>
        <taxon>Bacteria</taxon>
        <taxon>Bacillati</taxon>
        <taxon>Bacillota</taxon>
        <taxon>Tissierellia</taxon>
        <taxon>Tissierellales</taxon>
        <taxon>Tepidimicrobiaceae</taxon>
        <taxon>Keratinibaculum</taxon>
    </lineage>
</organism>